<dbReference type="RefSeq" id="WP_055287153.1">
    <property type="nucleotide sequence ID" value="NZ_CABIXW010000004.1"/>
</dbReference>
<dbReference type="Proteomes" id="UP000095780">
    <property type="component" value="Unassembled WGS sequence"/>
</dbReference>
<reference evidence="1 2" key="1">
    <citation type="submission" date="2015-09" db="EMBL/GenBank/DDBJ databases">
        <authorList>
            <consortium name="Pathogen Informatics"/>
        </authorList>
    </citation>
    <scope>NUCLEOTIDE SEQUENCE [LARGE SCALE GENOMIC DNA]</scope>
    <source>
        <strain evidence="1 2">2789STDY5834878</strain>
    </source>
</reference>
<protein>
    <submittedName>
        <fullName evidence="1">Uncharacterized protein</fullName>
    </submittedName>
</protein>
<dbReference type="EMBL" id="CZBV01000004">
    <property type="protein sequence ID" value="CUQ85628.1"/>
    <property type="molecule type" value="Genomic_DNA"/>
</dbReference>
<evidence type="ECO:0000313" key="2">
    <source>
        <dbReference type="Proteomes" id="UP000095780"/>
    </source>
</evidence>
<dbReference type="Pfam" id="PF19786">
    <property type="entry name" value="DUF6270"/>
    <property type="match status" value="1"/>
</dbReference>
<accession>A0A174ZMR2</accession>
<name>A0A174ZMR2_9FIRM</name>
<evidence type="ECO:0000313" key="1">
    <source>
        <dbReference type="EMBL" id="CUQ85628.1"/>
    </source>
</evidence>
<proteinExistence type="predicted"/>
<gene>
    <name evidence="1" type="ORF">ERS852492_01661</name>
</gene>
<dbReference type="AlphaFoldDB" id="A0A174ZMR2"/>
<sequence length="343" mass="41193">MKQKIKINVLGSCISRVSLLDGVQSEHGIADDRLELGYFLDKQNIVAAMMPPAFTKEEVQAITVDELYDKSRLQSLKQTLNKETLNLLLESDADYLVMDFYDMGIMFLSYKNTCMATQANEFCRTNLFRKYQDKMYKWNLYELPIWIWYTYVDLFMEKIMTKYDSDHIILNRFRCNSYYLDLDGKVKYIPDGFRMAIQPNPKYNQNAYDLEKYFIEKYNPWVIDLSKYFMGDRNCWDNLNGAHFEKEFYRETFDQIKRIIFEKDAKRYYDEPDFFNKDRRGWSEDIERKFDVDAALCSDGVFYNLLNSGDILWLNILDKMNMYAPDNKRVIELVEWMNENNYE</sequence>
<organism evidence="1 2">
    <name type="scientific">Lachnospira eligens</name>
    <dbReference type="NCBI Taxonomy" id="39485"/>
    <lineage>
        <taxon>Bacteria</taxon>
        <taxon>Bacillati</taxon>
        <taxon>Bacillota</taxon>
        <taxon>Clostridia</taxon>
        <taxon>Lachnospirales</taxon>
        <taxon>Lachnospiraceae</taxon>
        <taxon>Lachnospira</taxon>
    </lineage>
</organism>
<dbReference type="InterPro" id="IPR046237">
    <property type="entry name" value="DUF6270"/>
</dbReference>